<protein>
    <submittedName>
        <fullName evidence="2">Uncharacterized protein</fullName>
    </submittedName>
</protein>
<accession>A0A7N0U1R1</accession>
<organism evidence="2 3">
    <name type="scientific">Kalanchoe fedtschenkoi</name>
    <name type="common">Lavender scallops</name>
    <name type="synonym">South American air plant</name>
    <dbReference type="NCBI Taxonomy" id="63787"/>
    <lineage>
        <taxon>Eukaryota</taxon>
        <taxon>Viridiplantae</taxon>
        <taxon>Streptophyta</taxon>
        <taxon>Embryophyta</taxon>
        <taxon>Tracheophyta</taxon>
        <taxon>Spermatophyta</taxon>
        <taxon>Magnoliopsida</taxon>
        <taxon>eudicotyledons</taxon>
        <taxon>Gunneridae</taxon>
        <taxon>Pentapetalae</taxon>
        <taxon>Saxifragales</taxon>
        <taxon>Crassulaceae</taxon>
        <taxon>Kalanchoe</taxon>
    </lineage>
</organism>
<dbReference type="OMA" id="FEFSDDC"/>
<dbReference type="Proteomes" id="UP000594263">
    <property type="component" value="Unplaced"/>
</dbReference>
<reference evidence="2" key="1">
    <citation type="submission" date="2021-01" db="UniProtKB">
        <authorList>
            <consortium name="EnsemblPlants"/>
        </authorList>
    </citation>
    <scope>IDENTIFICATION</scope>
</reference>
<dbReference type="AlphaFoldDB" id="A0A7N0U1R1"/>
<dbReference type="PANTHER" id="PTHR34539">
    <property type="entry name" value="T6J4.11 PROTEIN"/>
    <property type="match status" value="1"/>
</dbReference>
<dbReference type="EnsemblPlants" id="Kaladp0050s0299.1.v1.1">
    <property type="protein sequence ID" value="Kaladp0050s0299.1.v1.1.CDS.1"/>
    <property type="gene ID" value="Kaladp0050s0299.v1.1"/>
</dbReference>
<feature type="region of interest" description="Disordered" evidence="1">
    <location>
        <begin position="1"/>
        <end position="40"/>
    </location>
</feature>
<dbReference type="PANTHER" id="PTHR34539:SF19">
    <property type="entry name" value="T6J4.11 PROTEIN"/>
    <property type="match status" value="1"/>
</dbReference>
<evidence type="ECO:0000256" key="1">
    <source>
        <dbReference type="SAM" id="MobiDB-lite"/>
    </source>
</evidence>
<proteinExistence type="predicted"/>
<dbReference type="Gramene" id="Kaladp0050s0299.1.v1.1">
    <property type="protein sequence ID" value="Kaladp0050s0299.1.v1.1.CDS.1"/>
    <property type="gene ID" value="Kaladp0050s0299.v1.1"/>
</dbReference>
<keyword evidence="3" id="KW-1185">Reference proteome</keyword>
<evidence type="ECO:0000313" key="2">
    <source>
        <dbReference type="EnsemblPlants" id="Kaladp0050s0299.1.v1.1.CDS.1"/>
    </source>
</evidence>
<sequence>MASDAGAQKRPRVDDPEIGSPEAKRLRDDLFDILDGSDPDPAVQDLDSIMRSLEEEISAPASPVVEAQAEIGYLLEASDDELGLPPSSAAAGEVLDFGEDAVGFGDVWGFEEEAAAFGVAEFGDGGGGDGGEYLALDGLFDYSDVGYGSTEFSCRSESMPAQ</sequence>
<name>A0A7N0U1R1_KALFE</name>
<evidence type="ECO:0000313" key="3">
    <source>
        <dbReference type="Proteomes" id="UP000594263"/>
    </source>
</evidence>